<keyword evidence="4 7" id="KW-0547">Nucleotide-binding</keyword>
<dbReference type="EC" id="2.7.11.1" evidence="1"/>
<evidence type="ECO:0000313" key="9">
    <source>
        <dbReference type="EMBL" id="EPZ34695.1"/>
    </source>
</evidence>
<dbReference type="Gene3D" id="1.10.510.10">
    <property type="entry name" value="Transferase(Phosphotransferase) domain 1"/>
    <property type="match status" value="1"/>
</dbReference>
<evidence type="ECO:0000256" key="5">
    <source>
        <dbReference type="ARBA" id="ARBA00022777"/>
    </source>
</evidence>
<dbReference type="GO" id="GO:0004674">
    <property type="term" value="F:protein serine/threonine kinase activity"/>
    <property type="evidence" value="ECO:0007669"/>
    <property type="project" value="UniProtKB-KW"/>
</dbReference>
<evidence type="ECO:0000313" key="11">
    <source>
        <dbReference type="Proteomes" id="UP000030755"/>
    </source>
</evidence>
<proteinExistence type="predicted"/>
<reference evidence="12" key="2">
    <citation type="journal article" date="2018" name="Nat. Microbiol.">
        <title>Leveraging single-cell genomics to expand the fungal tree of life.</title>
        <authorList>
            <person name="Ahrendt S.R."/>
            <person name="Quandt C.A."/>
            <person name="Ciobanu D."/>
            <person name="Clum A."/>
            <person name="Salamov A."/>
            <person name="Andreopoulos B."/>
            <person name="Cheng J.F."/>
            <person name="Woyke T."/>
            <person name="Pelin A."/>
            <person name="Henrissat B."/>
            <person name="Reynolds N.K."/>
            <person name="Benny G.L."/>
            <person name="Smith M.E."/>
            <person name="James T.Y."/>
            <person name="Grigoriev I.V."/>
        </authorList>
    </citation>
    <scope>NUCLEOTIDE SEQUENCE [LARGE SCALE GENOMIC DNA]</scope>
    <source>
        <strain evidence="12">CSF55</strain>
    </source>
</reference>
<dbReference type="SMART" id="SM00220">
    <property type="entry name" value="S_TKc"/>
    <property type="match status" value="1"/>
</dbReference>
<dbReference type="PANTHER" id="PTHR45637">
    <property type="entry name" value="FLIPPASE KINASE 1-RELATED"/>
    <property type="match status" value="1"/>
</dbReference>
<dbReference type="AlphaFoldDB" id="A0A075AWJ5"/>
<reference evidence="10" key="3">
    <citation type="submission" date="2018-08" db="EMBL/GenBank/DDBJ databases">
        <title>Leveraging single-cell genomics to expand the Fungal Tree of Life.</title>
        <authorList>
            <consortium name="DOE Joint Genome Institute"/>
            <person name="Ahrendt S.R."/>
            <person name="Quandt C.A."/>
            <person name="Ciobanu D."/>
            <person name="Clum A."/>
            <person name="Salamov A."/>
            <person name="Andreopoulos B."/>
            <person name="Cheng J.-F."/>
            <person name="Woyke T."/>
            <person name="Pelin A."/>
            <person name="Henrissat B."/>
            <person name="Reynolds N."/>
            <person name="Benny G.L."/>
            <person name="Smith M.E."/>
            <person name="James T.Y."/>
            <person name="Grigoriev I.V."/>
        </authorList>
    </citation>
    <scope>NUCLEOTIDE SEQUENCE</scope>
    <source>
        <strain evidence="10">CSF55</strain>
    </source>
</reference>
<organism evidence="9 11">
    <name type="scientific">Rozella allomycis (strain CSF55)</name>
    <dbReference type="NCBI Taxonomy" id="988480"/>
    <lineage>
        <taxon>Eukaryota</taxon>
        <taxon>Fungi</taxon>
        <taxon>Fungi incertae sedis</taxon>
        <taxon>Cryptomycota</taxon>
        <taxon>Cryptomycota incertae sedis</taxon>
        <taxon>Rozella</taxon>
    </lineage>
</organism>
<evidence type="ECO:0000259" key="8">
    <source>
        <dbReference type="PROSITE" id="PS50011"/>
    </source>
</evidence>
<keyword evidence="5 9" id="KW-0418">Kinase</keyword>
<evidence type="ECO:0000313" key="12">
    <source>
        <dbReference type="Proteomes" id="UP000281549"/>
    </source>
</evidence>
<keyword evidence="6 7" id="KW-0067">ATP-binding</keyword>
<dbReference type="PROSITE" id="PS00107">
    <property type="entry name" value="PROTEIN_KINASE_ATP"/>
    <property type="match status" value="1"/>
</dbReference>
<dbReference type="InterPro" id="IPR000719">
    <property type="entry name" value="Prot_kinase_dom"/>
</dbReference>
<dbReference type="OMA" id="ILHKAHM"/>
<keyword evidence="3" id="KW-0808">Transferase</keyword>
<dbReference type="InterPro" id="IPR011009">
    <property type="entry name" value="Kinase-like_dom_sf"/>
</dbReference>
<evidence type="ECO:0000256" key="7">
    <source>
        <dbReference type="PROSITE-ProRule" id="PRU10141"/>
    </source>
</evidence>
<dbReference type="InterPro" id="IPR017441">
    <property type="entry name" value="Protein_kinase_ATP_BS"/>
</dbReference>
<evidence type="ECO:0000256" key="1">
    <source>
        <dbReference type="ARBA" id="ARBA00012513"/>
    </source>
</evidence>
<reference evidence="9 11" key="1">
    <citation type="journal article" date="2013" name="Curr. Biol.">
        <title>Shared signatures of parasitism and phylogenomics unite Cryptomycota and microsporidia.</title>
        <authorList>
            <person name="James T.Y."/>
            <person name="Pelin A."/>
            <person name="Bonen L."/>
            <person name="Ahrendt S."/>
            <person name="Sain D."/>
            <person name="Corradi N."/>
            <person name="Stajich J.E."/>
        </authorList>
    </citation>
    <scope>NUCLEOTIDE SEQUENCE [LARGE SCALE GENOMIC DNA]</scope>
    <source>
        <strain evidence="9 11">CSF55</strain>
        <strain evidence="9 11">CSF55</strain>
    </source>
</reference>
<evidence type="ECO:0000313" key="10">
    <source>
        <dbReference type="EMBL" id="RKP21497.1"/>
    </source>
</evidence>
<dbReference type="Pfam" id="PF00069">
    <property type="entry name" value="Pkinase"/>
    <property type="match status" value="1"/>
</dbReference>
<evidence type="ECO:0000256" key="4">
    <source>
        <dbReference type="ARBA" id="ARBA00022741"/>
    </source>
</evidence>
<feature type="binding site" evidence="7">
    <location>
        <position position="53"/>
    </location>
    <ligand>
        <name>ATP</name>
        <dbReference type="ChEBI" id="CHEBI:30616"/>
    </ligand>
</feature>
<dbReference type="GO" id="GO:0005524">
    <property type="term" value="F:ATP binding"/>
    <property type="evidence" value="ECO:0007669"/>
    <property type="project" value="UniProtKB-UniRule"/>
</dbReference>
<dbReference type="Proteomes" id="UP000281549">
    <property type="component" value="Unassembled WGS sequence"/>
</dbReference>
<dbReference type="HOGENOM" id="CLU_000288_63_32_1"/>
<name>A0A075AWJ5_ROZAC</name>
<evidence type="ECO:0000256" key="3">
    <source>
        <dbReference type="ARBA" id="ARBA00022679"/>
    </source>
</evidence>
<gene>
    <name evidence="9" type="ORF">O9G_002759</name>
    <name evidence="10" type="ORF">ROZALSC1DRAFT_27112</name>
</gene>
<dbReference type="Proteomes" id="UP000030755">
    <property type="component" value="Unassembled WGS sequence"/>
</dbReference>
<evidence type="ECO:0000256" key="6">
    <source>
        <dbReference type="ARBA" id="ARBA00022840"/>
    </source>
</evidence>
<protein>
    <recommendedName>
        <fullName evidence="1">non-specific serine/threonine protein kinase</fullName>
        <ecNumber evidence="1">2.7.11.1</ecNumber>
    </recommendedName>
</protein>
<dbReference type="Gene3D" id="3.30.200.20">
    <property type="entry name" value="Phosphorylase Kinase, domain 1"/>
    <property type="match status" value="1"/>
</dbReference>
<sequence>MNNIPITSKRAKREFTLCRYTPNDFSFLKLLGKGGSGKVFLVECSNGFRYAAKVMSKEDLLIKQAVRRFSAHLKEKRATTELHILMSLRHPFVLKLFHSMKDDKFLYFIVQYCSRGEFFKLLKRLPDKRIDEASAIFYSSEILTALEYLQTLGIIYRDLKPGRI</sequence>
<feature type="domain" description="Protein kinase" evidence="8">
    <location>
        <begin position="25"/>
        <end position="164"/>
    </location>
</feature>
<dbReference type="SUPFAM" id="SSF56112">
    <property type="entry name" value="Protein kinase-like (PK-like)"/>
    <property type="match status" value="1"/>
</dbReference>
<dbReference type="EMBL" id="ML004950">
    <property type="protein sequence ID" value="RKP21497.1"/>
    <property type="molecule type" value="Genomic_DNA"/>
</dbReference>
<keyword evidence="2" id="KW-0723">Serine/threonine-protein kinase</keyword>
<accession>A0A075AWJ5</accession>
<evidence type="ECO:0000256" key="2">
    <source>
        <dbReference type="ARBA" id="ARBA00022527"/>
    </source>
</evidence>
<dbReference type="EMBL" id="KE560926">
    <property type="protein sequence ID" value="EPZ34695.1"/>
    <property type="molecule type" value="Genomic_DNA"/>
</dbReference>
<dbReference type="PROSITE" id="PS50011">
    <property type="entry name" value="PROTEIN_KINASE_DOM"/>
    <property type="match status" value="1"/>
</dbReference>
<keyword evidence="11" id="KW-1185">Reference proteome</keyword>
<dbReference type="OrthoDB" id="432483at2759"/>